<dbReference type="InterPro" id="IPR018060">
    <property type="entry name" value="HTH_AraC"/>
</dbReference>
<accession>A0ABU4S233</accession>
<evidence type="ECO:0000256" key="3">
    <source>
        <dbReference type="ARBA" id="ARBA00023163"/>
    </source>
</evidence>
<dbReference type="Pfam" id="PF12625">
    <property type="entry name" value="Arabinose_bd"/>
    <property type="match status" value="1"/>
</dbReference>
<dbReference type="PANTHER" id="PTHR47894:SF1">
    <property type="entry name" value="HTH-TYPE TRANSCRIPTIONAL REGULATOR VQSM"/>
    <property type="match status" value="1"/>
</dbReference>
<dbReference type="SUPFAM" id="SSF46689">
    <property type="entry name" value="Homeodomain-like"/>
    <property type="match status" value="1"/>
</dbReference>
<gene>
    <name evidence="5" type="ORF">SCD92_17295</name>
</gene>
<proteinExistence type="predicted"/>
<name>A0ABU4S233_9GAMM</name>
<dbReference type="InterPro" id="IPR020449">
    <property type="entry name" value="Tscrpt_reg_AraC-type_HTH"/>
</dbReference>
<comment type="caution">
    <text evidence="5">The sequence shown here is derived from an EMBL/GenBank/DDBJ whole genome shotgun (WGS) entry which is preliminary data.</text>
</comment>
<keyword evidence="1" id="KW-0805">Transcription regulation</keyword>
<dbReference type="RefSeq" id="WP_302722066.1">
    <property type="nucleotide sequence ID" value="NZ_JAULRU010000428.1"/>
</dbReference>
<dbReference type="PANTHER" id="PTHR47894">
    <property type="entry name" value="HTH-TYPE TRANSCRIPTIONAL REGULATOR GADX"/>
    <property type="match status" value="1"/>
</dbReference>
<evidence type="ECO:0000313" key="6">
    <source>
        <dbReference type="Proteomes" id="UP001273505"/>
    </source>
</evidence>
<evidence type="ECO:0000256" key="2">
    <source>
        <dbReference type="ARBA" id="ARBA00023125"/>
    </source>
</evidence>
<keyword evidence="2" id="KW-0238">DNA-binding</keyword>
<evidence type="ECO:0000259" key="4">
    <source>
        <dbReference type="PROSITE" id="PS01124"/>
    </source>
</evidence>
<dbReference type="Gene3D" id="1.10.10.60">
    <property type="entry name" value="Homeodomain-like"/>
    <property type="match status" value="1"/>
</dbReference>
<sequence>MDTTLTSWAKLIWQTLSDDGIDARAAFLQAGLDPARLADASGRYPATGMRQLWTEAERCYSKPDFGLDVGARWQPTSFNALGFAWLASDTLYEALERLVRYAQLVNSGLHAKLSKEGAHYQLQIAPHAQSTDAAKVAGLAAIVTMCRSLLGDSFSPVALGIDLNGQPLSAEAQAFFSGNADTCAANNWIAIDCQQAHIHLPGANTQLALVNEKLALENLSKVQNSNIRARLGQAIAARLPSGEVSEAAIAVELGLSTRSLQRRLQDEGTHFKQLLDKIRRELAKEYLSLGEHSLSEISYLLGYGDQPSFSRAFKRWFDVSPSQYRNTTADEKIRGDAKQGQPGI</sequence>
<dbReference type="EMBL" id="JAXAFO010000041">
    <property type="protein sequence ID" value="MDX6851137.1"/>
    <property type="molecule type" value="Genomic_DNA"/>
</dbReference>
<evidence type="ECO:0000256" key="1">
    <source>
        <dbReference type="ARBA" id="ARBA00023015"/>
    </source>
</evidence>
<feature type="domain" description="HTH araC/xylS-type" evidence="4">
    <location>
        <begin position="229"/>
        <end position="327"/>
    </location>
</feature>
<keyword evidence="6" id="KW-1185">Reference proteome</keyword>
<reference evidence="5 6" key="1">
    <citation type="submission" date="2023-11" db="EMBL/GenBank/DDBJ databases">
        <title>Gilvimarinus fulvus sp. nov., isolated from the surface of Kelp.</title>
        <authorList>
            <person name="Sun Y.Y."/>
            <person name="Gong Y."/>
            <person name="Du Z.J."/>
        </authorList>
    </citation>
    <scope>NUCLEOTIDE SEQUENCE [LARGE SCALE GENOMIC DNA]</scope>
    <source>
        <strain evidence="5 6">SDUM040013</strain>
    </source>
</reference>
<dbReference type="SMART" id="SM00342">
    <property type="entry name" value="HTH_ARAC"/>
    <property type="match status" value="1"/>
</dbReference>
<dbReference type="InterPro" id="IPR009057">
    <property type="entry name" value="Homeodomain-like_sf"/>
</dbReference>
<evidence type="ECO:0000313" key="5">
    <source>
        <dbReference type="EMBL" id="MDX6851137.1"/>
    </source>
</evidence>
<organism evidence="5 6">
    <name type="scientific">Gilvimarinus gilvus</name>
    <dbReference type="NCBI Taxonomy" id="3058038"/>
    <lineage>
        <taxon>Bacteria</taxon>
        <taxon>Pseudomonadati</taxon>
        <taxon>Pseudomonadota</taxon>
        <taxon>Gammaproteobacteria</taxon>
        <taxon>Cellvibrionales</taxon>
        <taxon>Cellvibrionaceae</taxon>
        <taxon>Gilvimarinus</taxon>
    </lineage>
</organism>
<protein>
    <submittedName>
        <fullName evidence="5">AraC family transcriptional regulator ligand-binding domain-containing protein</fullName>
    </submittedName>
</protein>
<dbReference type="InterPro" id="IPR032687">
    <property type="entry name" value="AraC-type_N"/>
</dbReference>
<dbReference type="PROSITE" id="PS01124">
    <property type="entry name" value="HTH_ARAC_FAMILY_2"/>
    <property type="match status" value="1"/>
</dbReference>
<dbReference type="Proteomes" id="UP001273505">
    <property type="component" value="Unassembled WGS sequence"/>
</dbReference>
<keyword evidence="3" id="KW-0804">Transcription</keyword>
<dbReference type="PRINTS" id="PR00032">
    <property type="entry name" value="HTHARAC"/>
</dbReference>
<dbReference type="Pfam" id="PF12833">
    <property type="entry name" value="HTH_18"/>
    <property type="match status" value="1"/>
</dbReference>